<dbReference type="AlphaFoldDB" id="A0A518B675"/>
<protein>
    <recommendedName>
        <fullName evidence="1">N-acetyltransferase domain-containing protein</fullName>
    </recommendedName>
</protein>
<dbReference type="KEGG" id="knv:Pan216_32990"/>
<proteinExistence type="predicted"/>
<dbReference type="Proteomes" id="UP000317093">
    <property type="component" value="Chromosome"/>
</dbReference>
<dbReference type="GO" id="GO:0030649">
    <property type="term" value="P:aminoglycoside antibiotic catabolic process"/>
    <property type="evidence" value="ECO:0007669"/>
    <property type="project" value="TreeGrafter"/>
</dbReference>
<evidence type="ECO:0000259" key="1">
    <source>
        <dbReference type="PROSITE" id="PS51186"/>
    </source>
</evidence>
<evidence type="ECO:0000313" key="3">
    <source>
        <dbReference type="Proteomes" id="UP000317093"/>
    </source>
</evidence>
<name>A0A518B675_9BACT</name>
<dbReference type="PANTHER" id="PTHR37817:SF1">
    <property type="entry name" value="N-ACETYLTRANSFERASE EIS"/>
    <property type="match status" value="1"/>
</dbReference>
<accession>A0A518B675</accession>
<gene>
    <name evidence="2" type="ORF">Pan216_32990</name>
</gene>
<dbReference type="Pfam" id="PF13527">
    <property type="entry name" value="Acetyltransf_9"/>
    <property type="match status" value="1"/>
</dbReference>
<dbReference type="InterPro" id="IPR000182">
    <property type="entry name" value="GNAT_dom"/>
</dbReference>
<dbReference type="InterPro" id="IPR016181">
    <property type="entry name" value="Acyl_CoA_acyltransferase"/>
</dbReference>
<reference evidence="2 3" key="1">
    <citation type="submission" date="2019-02" db="EMBL/GenBank/DDBJ databases">
        <title>Deep-cultivation of Planctomycetes and their phenomic and genomic characterization uncovers novel biology.</title>
        <authorList>
            <person name="Wiegand S."/>
            <person name="Jogler M."/>
            <person name="Boedeker C."/>
            <person name="Pinto D."/>
            <person name="Vollmers J."/>
            <person name="Rivas-Marin E."/>
            <person name="Kohn T."/>
            <person name="Peeters S.H."/>
            <person name="Heuer A."/>
            <person name="Rast P."/>
            <person name="Oberbeckmann S."/>
            <person name="Bunk B."/>
            <person name="Jeske O."/>
            <person name="Meyerdierks A."/>
            <person name="Storesund J.E."/>
            <person name="Kallscheuer N."/>
            <person name="Luecker S."/>
            <person name="Lage O.M."/>
            <person name="Pohl T."/>
            <person name="Merkel B.J."/>
            <person name="Hornburger P."/>
            <person name="Mueller R.-W."/>
            <person name="Bruemmer F."/>
            <person name="Labrenz M."/>
            <person name="Spormann A.M."/>
            <person name="Op den Camp H."/>
            <person name="Overmann J."/>
            <person name="Amann R."/>
            <person name="Jetten M.S.M."/>
            <person name="Mascher T."/>
            <person name="Medema M.H."/>
            <person name="Devos D.P."/>
            <person name="Kaster A.-K."/>
            <person name="Ovreas L."/>
            <person name="Rohde M."/>
            <person name="Galperin M.Y."/>
            <person name="Jogler C."/>
        </authorList>
    </citation>
    <scope>NUCLEOTIDE SEQUENCE [LARGE SCALE GENOMIC DNA]</scope>
    <source>
        <strain evidence="2 3">Pan216</strain>
    </source>
</reference>
<dbReference type="PROSITE" id="PS51186">
    <property type="entry name" value="GNAT"/>
    <property type="match status" value="1"/>
</dbReference>
<sequence>MVDVEFRWARATDGPAVLEVLTSAFHLLRESAKWQQARELVSRELFRFRLMIRDGRVIGSACVSRHGLRIGRSRIELAYLGQVSVLPEHQRQGLGSKLMIDLVDSLREEGYDLARLSGLVRFYRRFGWVPFPRRFVEFPLRHLQAGTVEMTLADVLQPNDPAFQRVRQYNPAADGEACKALMRSFNEGRTGSLAEWSQAPMSPFTPELGEPWPLVYEDDEAIRGYLASHMFGADINDFVASVNLQEVALDLETPEAVGTLFRYVLWHAHLRGARRVTARLPWDERLFRILADNGLLFEKVELFNAATGNMLHLFDPRRLLEKISAELADRWNASHGGQTSAFTLRIDGTNLGIELGETVRVTPDDVEGPTLSLGHQQFLTLVLGLAPAASVLTGLEIAPDLRRVMEVLFPVQPTATGTWG</sequence>
<feature type="domain" description="N-acetyltransferase" evidence="1">
    <location>
        <begin position="4"/>
        <end position="155"/>
    </location>
</feature>
<dbReference type="Gene3D" id="3.40.630.30">
    <property type="match status" value="1"/>
</dbReference>
<dbReference type="PANTHER" id="PTHR37817">
    <property type="entry name" value="N-ACETYLTRANSFERASE EIS"/>
    <property type="match status" value="1"/>
</dbReference>
<dbReference type="SUPFAM" id="SSF55729">
    <property type="entry name" value="Acyl-CoA N-acyltransferases (Nat)"/>
    <property type="match status" value="1"/>
</dbReference>
<evidence type="ECO:0000313" key="2">
    <source>
        <dbReference type="EMBL" id="QDU62432.1"/>
    </source>
</evidence>
<dbReference type="RefSeq" id="WP_419192583.1">
    <property type="nucleotide sequence ID" value="NZ_CP036279.1"/>
</dbReference>
<dbReference type="CDD" id="cd04301">
    <property type="entry name" value="NAT_SF"/>
    <property type="match status" value="1"/>
</dbReference>
<dbReference type="EMBL" id="CP036279">
    <property type="protein sequence ID" value="QDU62432.1"/>
    <property type="molecule type" value="Genomic_DNA"/>
</dbReference>
<keyword evidence="3" id="KW-1185">Reference proteome</keyword>
<dbReference type="InterPro" id="IPR051554">
    <property type="entry name" value="Acetyltransferase_Eis"/>
</dbReference>
<dbReference type="GO" id="GO:0034069">
    <property type="term" value="F:aminoglycoside N-acetyltransferase activity"/>
    <property type="evidence" value="ECO:0007669"/>
    <property type="project" value="TreeGrafter"/>
</dbReference>
<organism evidence="2 3">
    <name type="scientific">Kolteria novifilia</name>
    <dbReference type="NCBI Taxonomy" id="2527975"/>
    <lineage>
        <taxon>Bacteria</taxon>
        <taxon>Pseudomonadati</taxon>
        <taxon>Planctomycetota</taxon>
        <taxon>Planctomycetia</taxon>
        <taxon>Kolteriales</taxon>
        <taxon>Kolteriaceae</taxon>
        <taxon>Kolteria</taxon>
    </lineage>
</organism>